<keyword evidence="2" id="KW-1133">Transmembrane helix</keyword>
<dbReference type="Proteomes" id="UP000779900">
    <property type="component" value="Unassembled WGS sequence"/>
</dbReference>
<dbReference type="Pfam" id="PF13424">
    <property type="entry name" value="TPR_12"/>
    <property type="match status" value="3"/>
</dbReference>
<feature type="repeat" description="TPR" evidence="1">
    <location>
        <begin position="189"/>
        <end position="222"/>
    </location>
</feature>
<dbReference type="AlphaFoldDB" id="A0A938BTQ4"/>
<keyword evidence="2" id="KW-0472">Membrane</keyword>
<evidence type="ECO:0000313" key="4">
    <source>
        <dbReference type="Proteomes" id="UP000779900"/>
    </source>
</evidence>
<evidence type="ECO:0000313" key="3">
    <source>
        <dbReference type="EMBL" id="MBM3331123.1"/>
    </source>
</evidence>
<dbReference type="InterPro" id="IPR011990">
    <property type="entry name" value="TPR-like_helical_dom_sf"/>
</dbReference>
<dbReference type="SUPFAM" id="SSF48452">
    <property type="entry name" value="TPR-like"/>
    <property type="match status" value="2"/>
</dbReference>
<evidence type="ECO:0000256" key="2">
    <source>
        <dbReference type="SAM" id="Phobius"/>
    </source>
</evidence>
<dbReference type="SMART" id="SM00028">
    <property type="entry name" value="TPR"/>
    <property type="match status" value="6"/>
</dbReference>
<proteinExistence type="predicted"/>
<sequence length="442" mass="47615">MVVLTSLPVGCGAGGTSLRVSIRVLLVDAAPHLAILTWLSGDVQPGFDPVALFLLGIVVGVVAALGIAVLRRRRKIPRAKKSSGAKVRQDVIRRDLNRMAEYAGEFSGSEPAVSQSFEPGLAAMRTYQWDEAIELLHEAKVRVARAQLVPLLVQVGVCHFMRGSLVDALEEFGEACRLSESEGDKEGKASALANMGVVRHEFGQHDNALEDLNQALAIARESDKQRLVALCLGNIGTFQRYRGQLDDALKSHERALDLSRRIGDEPGVVSALVNAASVRRDKGQLAAAREYYEEAVEIAVKIGDNLGFAVGLGGIGGVYLDKGELDKALKSHEESLDGARRIDFRLGVATGLGNTGLTLEKKGAHEQAVPSLAEALAILLSVGVRHGRNQALLGLLRCDEALGRDRLQELLKQASVSDEGVVDLVDRIDQVRQRRNEPTAQD</sequence>
<comment type="caution">
    <text evidence="3">The sequence shown here is derived from an EMBL/GenBank/DDBJ whole genome shotgun (WGS) entry which is preliminary data.</text>
</comment>
<organism evidence="3 4">
    <name type="scientific">candidate division WOR-3 bacterium</name>
    <dbReference type="NCBI Taxonomy" id="2052148"/>
    <lineage>
        <taxon>Bacteria</taxon>
        <taxon>Bacteria division WOR-3</taxon>
    </lineage>
</organism>
<reference evidence="3" key="1">
    <citation type="submission" date="2019-03" db="EMBL/GenBank/DDBJ databases">
        <title>Lake Tanganyika Metagenome-Assembled Genomes (MAGs).</title>
        <authorList>
            <person name="Tran P."/>
        </authorList>
    </citation>
    <scope>NUCLEOTIDE SEQUENCE</scope>
    <source>
        <strain evidence="3">K_DeepCast_150m_m2_040</strain>
    </source>
</reference>
<dbReference type="EMBL" id="VGIR01000019">
    <property type="protein sequence ID" value="MBM3331123.1"/>
    <property type="molecule type" value="Genomic_DNA"/>
</dbReference>
<protein>
    <submittedName>
        <fullName evidence="3">Tetratricopeptide repeat protein</fullName>
    </submittedName>
</protein>
<accession>A0A938BTQ4</accession>
<evidence type="ECO:0000256" key="1">
    <source>
        <dbReference type="PROSITE-ProRule" id="PRU00339"/>
    </source>
</evidence>
<keyword evidence="1" id="KW-0802">TPR repeat</keyword>
<dbReference type="InterPro" id="IPR019734">
    <property type="entry name" value="TPR_rpt"/>
</dbReference>
<name>A0A938BTQ4_UNCW3</name>
<dbReference type="Gene3D" id="1.25.40.10">
    <property type="entry name" value="Tetratricopeptide repeat domain"/>
    <property type="match status" value="1"/>
</dbReference>
<feature type="transmembrane region" description="Helical" evidence="2">
    <location>
        <begin position="50"/>
        <end position="70"/>
    </location>
</feature>
<keyword evidence="2" id="KW-0812">Transmembrane</keyword>
<gene>
    <name evidence="3" type="ORF">FJY68_04625</name>
</gene>
<dbReference type="PROSITE" id="PS50005">
    <property type="entry name" value="TPR"/>
    <property type="match status" value="1"/>
</dbReference>
<dbReference type="PANTHER" id="PTHR10098">
    <property type="entry name" value="RAPSYN-RELATED"/>
    <property type="match status" value="1"/>
</dbReference>